<proteinExistence type="predicted"/>
<protein>
    <submittedName>
        <fullName evidence="1">Uncharacterized protein</fullName>
    </submittedName>
</protein>
<evidence type="ECO:0000313" key="2">
    <source>
        <dbReference type="Proteomes" id="UP001213972"/>
    </source>
</evidence>
<evidence type="ECO:0000313" key="1">
    <source>
        <dbReference type="EMBL" id="WEK13106.1"/>
    </source>
</evidence>
<name>A0AAJ5VZ83_9MICO</name>
<dbReference type="Proteomes" id="UP001213972">
    <property type="component" value="Chromosome"/>
</dbReference>
<sequence>MSAGDTISALAGVDRDLLLAPAAAARVGTVDLGHGTVEIPSVSANGLNVESAGIGLTIDLPGASNAARGVSLDDGTVTYPSKDFSNSVIASEAGLQLLTTIAGPDAPARYEYPIDLPRLIGPGVLGGVEYKDKYCK</sequence>
<reference evidence="1" key="1">
    <citation type="submission" date="2023-03" db="EMBL/GenBank/DDBJ databases">
        <title>Andean soil-derived lignocellulolytic bacterial consortium as a source of novel taxa and putative plastic-active enzymes.</title>
        <authorList>
            <person name="Diaz-Garcia L."/>
            <person name="Chuvochina M."/>
            <person name="Feuerriegel G."/>
            <person name="Bunk B."/>
            <person name="Sproer C."/>
            <person name="Streit W.R."/>
            <person name="Rodriguez L.M."/>
            <person name="Overmann J."/>
            <person name="Jimenez D.J."/>
        </authorList>
    </citation>
    <scope>NUCLEOTIDE SEQUENCE</scope>
    <source>
        <strain evidence="1">MAG 4610</strain>
    </source>
</reference>
<accession>A0AAJ5VZ83</accession>
<organism evidence="1 2">
    <name type="scientific">Candidatus Microbacterium phytovorans</name>
    <dbReference type="NCBI Taxonomy" id="3121374"/>
    <lineage>
        <taxon>Bacteria</taxon>
        <taxon>Bacillati</taxon>
        <taxon>Actinomycetota</taxon>
        <taxon>Actinomycetes</taxon>
        <taxon>Micrococcales</taxon>
        <taxon>Microbacteriaceae</taxon>
        <taxon>Microbacterium</taxon>
    </lineage>
</organism>
<dbReference type="AlphaFoldDB" id="A0AAJ5VZ83"/>
<gene>
    <name evidence="1" type="ORF">P0Y48_11615</name>
</gene>
<dbReference type="EMBL" id="CP119321">
    <property type="protein sequence ID" value="WEK13106.1"/>
    <property type="molecule type" value="Genomic_DNA"/>
</dbReference>